<name>A0A0J9X3E4_GEOCN</name>
<dbReference type="PANTHER" id="PTHR23146">
    <property type="entry name" value="LEO1 PROTEIN"/>
    <property type="match status" value="1"/>
</dbReference>
<dbReference type="STRING" id="1173061.A0A0J9X3E4"/>
<dbReference type="OrthoDB" id="20844at2759"/>
<dbReference type="GO" id="GO:0006368">
    <property type="term" value="P:transcription elongation by RNA polymerase II"/>
    <property type="evidence" value="ECO:0007669"/>
    <property type="project" value="InterPro"/>
</dbReference>
<dbReference type="InterPro" id="IPR007149">
    <property type="entry name" value="Leo1"/>
</dbReference>
<feature type="compositionally biased region" description="Acidic residues" evidence="1">
    <location>
        <begin position="42"/>
        <end position="79"/>
    </location>
</feature>
<feature type="region of interest" description="Disordered" evidence="1">
    <location>
        <begin position="1"/>
        <end position="103"/>
    </location>
</feature>
<feature type="compositionally biased region" description="Basic and acidic residues" evidence="1">
    <location>
        <begin position="315"/>
        <end position="325"/>
    </location>
</feature>
<feature type="compositionally biased region" description="Basic and acidic residues" evidence="1">
    <location>
        <begin position="1"/>
        <end position="13"/>
    </location>
</feature>
<sequence length="437" mass="50715">MDSETRSSKRILMDSDEEDENQNIEQSTESIVKKDGAALGDLFDENDYEDIDEKQDGEDNQEDEDDDAGLFGEDDEEDEAPSKSRSRGSDNEEEESDENGYYGQQEQEIEIEQREMDLVIPRYPPSHVPDKDTFFVQVPTFLTIDPHAFDPTEFLQTAEEKFQEDGESVEKSHSQRLHNLNTIRWKFGRDSSGNMIKESNARYIKWSDGSLSLQLGNEIFDVIEKPNPDVFLAVSHPTQEVLQTTAILKKSMTFVPTSTMSETHKQLREELHKQAQSNNVYVGNWATTDDPEKIKREAVKAEEISLKARRKLEQKKRNLENRHESGSSSRSSRYDSHNDVYGGSARDQYEEDDFVVQDEDEDDDEDENRARRLKDLKRKGAESYKRRNAYDDDDEEEEEVEEEEEEEEAAFTDEEERSRRHSSKKKRRIVGDDSDDE</sequence>
<organism evidence="2 3">
    <name type="scientific">Geotrichum candidum</name>
    <name type="common">Oospora lactis</name>
    <name type="synonym">Dipodascus geotrichum</name>
    <dbReference type="NCBI Taxonomy" id="1173061"/>
    <lineage>
        <taxon>Eukaryota</taxon>
        <taxon>Fungi</taxon>
        <taxon>Dikarya</taxon>
        <taxon>Ascomycota</taxon>
        <taxon>Saccharomycotina</taxon>
        <taxon>Dipodascomycetes</taxon>
        <taxon>Dipodascales</taxon>
        <taxon>Dipodascaceae</taxon>
        <taxon>Geotrichum</taxon>
    </lineage>
</organism>
<feature type="region of interest" description="Disordered" evidence="1">
    <location>
        <begin position="312"/>
        <end position="437"/>
    </location>
</feature>
<feature type="compositionally biased region" description="Acidic residues" evidence="1">
    <location>
        <begin position="349"/>
        <end position="367"/>
    </location>
</feature>
<evidence type="ECO:0000313" key="3">
    <source>
        <dbReference type="Proteomes" id="UP000242525"/>
    </source>
</evidence>
<feature type="compositionally biased region" description="Basic residues" evidence="1">
    <location>
        <begin position="419"/>
        <end position="428"/>
    </location>
</feature>
<dbReference type="Pfam" id="PF04004">
    <property type="entry name" value="Leo1"/>
    <property type="match status" value="1"/>
</dbReference>
<feature type="compositionally biased region" description="Acidic residues" evidence="1">
    <location>
        <begin position="391"/>
        <end position="415"/>
    </location>
</feature>
<keyword evidence="3" id="KW-1185">Reference proteome</keyword>
<reference evidence="2" key="1">
    <citation type="submission" date="2014-03" db="EMBL/GenBank/DDBJ databases">
        <authorList>
            <person name="Casaregola S."/>
        </authorList>
    </citation>
    <scope>NUCLEOTIDE SEQUENCE [LARGE SCALE GENOMIC DNA]</scope>
    <source>
        <strain evidence="2">CLIB 918</strain>
    </source>
</reference>
<dbReference type="Proteomes" id="UP000242525">
    <property type="component" value="Unassembled WGS sequence"/>
</dbReference>
<feature type="compositionally biased region" description="Basic and acidic residues" evidence="1">
    <location>
        <begin position="378"/>
        <end position="390"/>
    </location>
</feature>
<dbReference type="AlphaFoldDB" id="A0A0J9X3E4"/>
<proteinExistence type="predicted"/>
<dbReference type="PANTHER" id="PTHR23146:SF0">
    <property type="entry name" value="RNA POLYMERASE-ASSOCIATED PROTEIN LEO1"/>
    <property type="match status" value="1"/>
</dbReference>
<dbReference type="GO" id="GO:0032968">
    <property type="term" value="P:positive regulation of transcription elongation by RNA polymerase II"/>
    <property type="evidence" value="ECO:0007669"/>
    <property type="project" value="TreeGrafter"/>
</dbReference>
<evidence type="ECO:0000256" key="1">
    <source>
        <dbReference type="SAM" id="MobiDB-lite"/>
    </source>
</evidence>
<dbReference type="EMBL" id="CCBN010000001">
    <property type="protein sequence ID" value="CDO51704.1"/>
    <property type="molecule type" value="Genomic_DNA"/>
</dbReference>
<dbReference type="GO" id="GO:1990269">
    <property type="term" value="F:RNA polymerase II C-terminal domain phosphoserine binding"/>
    <property type="evidence" value="ECO:0007669"/>
    <property type="project" value="TreeGrafter"/>
</dbReference>
<accession>A0A0J9X3E4</accession>
<dbReference type="GO" id="GO:0016593">
    <property type="term" value="C:Cdc73/Paf1 complex"/>
    <property type="evidence" value="ECO:0007669"/>
    <property type="project" value="InterPro"/>
</dbReference>
<protein>
    <submittedName>
        <fullName evidence="2">Similar to Saccharomyces cerevisiae YOR123C LEO1 Component of the Paf1 complex</fullName>
    </submittedName>
</protein>
<gene>
    <name evidence="2" type="ORF">BN980_GECA01s10944g</name>
</gene>
<comment type="caution">
    <text evidence="2">The sequence shown here is derived from an EMBL/GenBank/DDBJ whole genome shotgun (WGS) entry which is preliminary data.</text>
</comment>
<evidence type="ECO:0000313" key="2">
    <source>
        <dbReference type="EMBL" id="CDO51704.1"/>
    </source>
</evidence>